<dbReference type="InterPro" id="IPR016032">
    <property type="entry name" value="Sig_transdc_resp-reg_C-effctor"/>
</dbReference>
<keyword evidence="4" id="KW-0812">Transmembrane</keyword>
<organism evidence="6 7">
    <name type="scientific">Adlercreutzia wanghongyangiae</name>
    <dbReference type="NCBI Taxonomy" id="3111451"/>
    <lineage>
        <taxon>Bacteria</taxon>
        <taxon>Bacillati</taxon>
        <taxon>Actinomycetota</taxon>
        <taxon>Coriobacteriia</taxon>
        <taxon>Eggerthellales</taxon>
        <taxon>Eggerthellaceae</taxon>
        <taxon>Adlercreutzia</taxon>
    </lineage>
</organism>
<keyword evidence="4" id="KW-0472">Membrane</keyword>
<reference evidence="6 7" key="1">
    <citation type="submission" date="2024-01" db="EMBL/GenBank/DDBJ databases">
        <title>novel species in genus Adlercreutzia.</title>
        <authorList>
            <person name="Liu X."/>
        </authorList>
    </citation>
    <scope>NUCLEOTIDE SEQUENCE [LARGE SCALE GENOMIC DNA]</scope>
    <source>
        <strain evidence="6 7">R7</strain>
    </source>
</reference>
<dbReference type="Proteomes" id="UP001349994">
    <property type="component" value="Unassembled WGS sequence"/>
</dbReference>
<feature type="transmembrane region" description="Helical" evidence="4">
    <location>
        <begin position="170"/>
        <end position="188"/>
    </location>
</feature>
<dbReference type="PRINTS" id="PR00038">
    <property type="entry name" value="HTHLUXR"/>
</dbReference>
<feature type="transmembrane region" description="Helical" evidence="4">
    <location>
        <begin position="361"/>
        <end position="383"/>
    </location>
</feature>
<comment type="caution">
    <text evidence="6">The sequence shown here is derived from an EMBL/GenBank/DDBJ whole genome shotgun (WGS) entry which is preliminary data.</text>
</comment>
<keyword evidence="7" id="KW-1185">Reference proteome</keyword>
<dbReference type="PANTHER" id="PTHR44688">
    <property type="entry name" value="DNA-BINDING TRANSCRIPTIONAL ACTIVATOR DEVR_DOSR"/>
    <property type="match status" value="1"/>
</dbReference>
<feature type="transmembrane region" description="Helical" evidence="4">
    <location>
        <begin position="115"/>
        <end position="134"/>
    </location>
</feature>
<accession>A0ABU6IFX1</accession>
<dbReference type="EMBL" id="JAYMFF010000002">
    <property type="protein sequence ID" value="MEC4175335.1"/>
    <property type="molecule type" value="Genomic_DNA"/>
</dbReference>
<dbReference type="CDD" id="cd06170">
    <property type="entry name" value="LuxR_C_like"/>
    <property type="match status" value="1"/>
</dbReference>
<dbReference type="InterPro" id="IPR000792">
    <property type="entry name" value="Tscrpt_reg_LuxR_C"/>
</dbReference>
<feature type="transmembrane region" description="Helical" evidence="4">
    <location>
        <begin position="298"/>
        <end position="317"/>
    </location>
</feature>
<feature type="transmembrane region" description="Helical" evidence="4">
    <location>
        <begin position="59"/>
        <end position="77"/>
    </location>
</feature>
<feature type="transmembrane region" description="Helical" evidence="4">
    <location>
        <begin position="146"/>
        <end position="164"/>
    </location>
</feature>
<dbReference type="PANTHER" id="PTHR44688:SF16">
    <property type="entry name" value="DNA-BINDING TRANSCRIPTIONAL ACTIVATOR DEVR_DOSR"/>
    <property type="match status" value="1"/>
</dbReference>
<gene>
    <name evidence="6" type="ORF">VIN30_02595</name>
</gene>
<feature type="transmembrane region" description="Helical" evidence="4">
    <location>
        <begin position="270"/>
        <end position="292"/>
    </location>
</feature>
<evidence type="ECO:0000313" key="6">
    <source>
        <dbReference type="EMBL" id="MEC4175335.1"/>
    </source>
</evidence>
<evidence type="ECO:0000256" key="3">
    <source>
        <dbReference type="ARBA" id="ARBA00023163"/>
    </source>
</evidence>
<keyword evidence="1" id="KW-0805">Transcription regulation</keyword>
<feature type="transmembrane region" description="Helical" evidence="4">
    <location>
        <begin position="89"/>
        <end position="109"/>
    </location>
</feature>
<dbReference type="PROSITE" id="PS50043">
    <property type="entry name" value="HTH_LUXR_2"/>
    <property type="match status" value="1"/>
</dbReference>
<feature type="transmembrane region" description="Helical" evidence="4">
    <location>
        <begin position="329"/>
        <end position="349"/>
    </location>
</feature>
<dbReference type="Gene3D" id="1.10.10.10">
    <property type="entry name" value="Winged helix-like DNA-binding domain superfamily/Winged helix DNA-binding domain"/>
    <property type="match status" value="1"/>
</dbReference>
<feature type="transmembrane region" description="Helical" evidence="4">
    <location>
        <begin position="209"/>
        <end position="227"/>
    </location>
</feature>
<keyword evidence="3" id="KW-0804">Transcription</keyword>
<evidence type="ECO:0000313" key="7">
    <source>
        <dbReference type="Proteomes" id="UP001349994"/>
    </source>
</evidence>
<keyword evidence="4" id="KW-1133">Transmembrane helix</keyword>
<evidence type="ECO:0000256" key="4">
    <source>
        <dbReference type="SAM" id="Phobius"/>
    </source>
</evidence>
<dbReference type="SUPFAM" id="SSF46894">
    <property type="entry name" value="C-terminal effector domain of the bipartite response regulators"/>
    <property type="match status" value="1"/>
</dbReference>
<evidence type="ECO:0000259" key="5">
    <source>
        <dbReference type="PROSITE" id="PS50043"/>
    </source>
</evidence>
<proteinExistence type="predicted"/>
<feature type="transmembrane region" description="Helical" evidence="4">
    <location>
        <begin position="24"/>
        <end position="47"/>
    </location>
</feature>
<name>A0ABU6IFX1_9ACTN</name>
<evidence type="ECO:0000256" key="2">
    <source>
        <dbReference type="ARBA" id="ARBA00023125"/>
    </source>
</evidence>
<protein>
    <submittedName>
        <fullName evidence="6">Helix-turn-helix transcriptional regulator</fullName>
    </submittedName>
</protein>
<feature type="transmembrane region" description="Helical" evidence="4">
    <location>
        <begin position="239"/>
        <end position="263"/>
    </location>
</feature>
<dbReference type="SMART" id="SM00421">
    <property type="entry name" value="HTH_LUXR"/>
    <property type="match status" value="1"/>
</dbReference>
<dbReference type="Pfam" id="PF00196">
    <property type="entry name" value="GerE"/>
    <property type="match status" value="1"/>
</dbReference>
<evidence type="ECO:0000256" key="1">
    <source>
        <dbReference type="ARBA" id="ARBA00023015"/>
    </source>
</evidence>
<keyword evidence="2" id="KW-0238">DNA-binding</keyword>
<feature type="domain" description="HTH luxR-type" evidence="5">
    <location>
        <begin position="408"/>
        <end position="473"/>
    </location>
</feature>
<sequence length="483" mass="51284">MASGDLKGFVEIASDEVRHHPARVLGMGLFWAWLQIVFASPALAPVAAWPLPLAPQQQVWTLSLGATLATFALVLALRKHLPASLSAGAVMLGHGLMAAGAMALAWSAIFPSLPLVLLGVAGTGLGSGFAFLAWGDHLARLAPRRVLFDMTAYSFLTAAFFGVVMLLPWWGVQMAVVAMPVVAGALLVRANRHLAPCTADVAPVPGAPSGLSLVGLAVLVGLVYGIMRGVSLSFAEGSFGQVTTATVMGIAGAGLLLAATTVFFRKGSELYLVCQISFPLLAAGFLLLPQFIGGLPLPVIVFTVGHSYFYSLLWVFCADRAQNSRRAPLVVFAVGLLSFLGGSLGGSLASDAMALVASEASQTITIVSLVVVYLFVVVFAYLFGKNRRAGLASTDEQRALDFKRCSELVAAEGGLSPREVEIFHLLALGKDRADIREICHISTDTVKSHTRRIYAKLDIHSKKEAQSLVEQRMEQERKGMIAR</sequence>
<dbReference type="RefSeq" id="WP_338209046.1">
    <property type="nucleotide sequence ID" value="NZ_JAYMFF010000002.1"/>
</dbReference>
<dbReference type="InterPro" id="IPR036388">
    <property type="entry name" value="WH-like_DNA-bd_sf"/>
</dbReference>